<evidence type="ECO:0000256" key="7">
    <source>
        <dbReference type="SAM" id="MobiDB-lite"/>
    </source>
</evidence>
<organism evidence="10 11">
    <name type="scientific">Symbiodinium natans</name>
    <dbReference type="NCBI Taxonomy" id="878477"/>
    <lineage>
        <taxon>Eukaryota</taxon>
        <taxon>Sar</taxon>
        <taxon>Alveolata</taxon>
        <taxon>Dinophyceae</taxon>
        <taxon>Suessiales</taxon>
        <taxon>Symbiodiniaceae</taxon>
        <taxon>Symbiodinium</taxon>
    </lineage>
</organism>
<dbReference type="SUPFAM" id="SSF81324">
    <property type="entry name" value="Voltage-gated potassium channels"/>
    <property type="match status" value="1"/>
</dbReference>
<feature type="region of interest" description="Disordered" evidence="7">
    <location>
        <begin position="1050"/>
        <end position="1086"/>
    </location>
</feature>
<dbReference type="OrthoDB" id="421731at2759"/>
<evidence type="ECO:0000256" key="3">
    <source>
        <dbReference type="ARBA" id="ARBA00022692"/>
    </source>
</evidence>
<comment type="subcellular location">
    <subcellularLocation>
        <location evidence="1">Membrane</location>
        <topology evidence="1">Multi-pass membrane protein</topology>
    </subcellularLocation>
</comment>
<dbReference type="PANTHER" id="PTHR45689">
    <property type="entry name" value="I[[H]] CHANNEL, ISOFORM E"/>
    <property type="match status" value="1"/>
</dbReference>
<keyword evidence="11" id="KW-1185">Reference proteome</keyword>
<dbReference type="InterPro" id="IPR018490">
    <property type="entry name" value="cNMP-bd_dom_sf"/>
</dbReference>
<feature type="transmembrane region" description="Helical" evidence="8">
    <location>
        <begin position="24"/>
        <end position="47"/>
    </location>
</feature>
<dbReference type="GO" id="GO:0005249">
    <property type="term" value="F:voltage-gated potassium channel activity"/>
    <property type="evidence" value="ECO:0007669"/>
    <property type="project" value="TreeGrafter"/>
</dbReference>
<dbReference type="EMBL" id="CAJNDS010002811">
    <property type="protein sequence ID" value="CAE7606186.1"/>
    <property type="molecule type" value="Genomic_DNA"/>
</dbReference>
<dbReference type="Pfam" id="PF00520">
    <property type="entry name" value="Ion_trans"/>
    <property type="match status" value="1"/>
</dbReference>
<evidence type="ECO:0000256" key="1">
    <source>
        <dbReference type="ARBA" id="ARBA00004141"/>
    </source>
</evidence>
<feature type="compositionally biased region" description="Low complexity" evidence="7">
    <location>
        <begin position="554"/>
        <end position="572"/>
    </location>
</feature>
<dbReference type="GO" id="GO:0003254">
    <property type="term" value="P:regulation of membrane depolarization"/>
    <property type="evidence" value="ECO:0007669"/>
    <property type="project" value="TreeGrafter"/>
</dbReference>
<feature type="transmembrane region" description="Helical" evidence="8">
    <location>
        <begin position="168"/>
        <end position="194"/>
    </location>
</feature>
<feature type="transmembrane region" description="Helical" evidence="8">
    <location>
        <begin position="59"/>
        <end position="80"/>
    </location>
</feature>
<dbReference type="InterPro" id="IPR051413">
    <property type="entry name" value="K/Na_HCN_channel"/>
</dbReference>
<dbReference type="Pfam" id="PF20717">
    <property type="entry name" value="DUF6829"/>
    <property type="match status" value="1"/>
</dbReference>
<dbReference type="PANTHER" id="PTHR45689:SF5">
    <property type="entry name" value="I[[H]] CHANNEL, ISOFORM E"/>
    <property type="match status" value="1"/>
</dbReference>
<dbReference type="InterPro" id="IPR049232">
    <property type="entry name" value="DUF6829"/>
</dbReference>
<name>A0A812V013_9DINO</name>
<evidence type="ECO:0000313" key="11">
    <source>
        <dbReference type="Proteomes" id="UP000604046"/>
    </source>
</evidence>
<feature type="region of interest" description="Disordered" evidence="7">
    <location>
        <begin position="532"/>
        <end position="572"/>
    </location>
</feature>
<dbReference type="AlphaFoldDB" id="A0A812V013"/>
<evidence type="ECO:0000259" key="9">
    <source>
        <dbReference type="PROSITE" id="PS50042"/>
    </source>
</evidence>
<reference evidence="10" key="1">
    <citation type="submission" date="2021-02" db="EMBL/GenBank/DDBJ databases">
        <authorList>
            <person name="Dougan E. K."/>
            <person name="Rhodes N."/>
            <person name="Thang M."/>
            <person name="Chan C."/>
        </authorList>
    </citation>
    <scope>NUCLEOTIDE SEQUENCE</scope>
</reference>
<dbReference type="GO" id="GO:0098855">
    <property type="term" value="C:HCN channel complex"/>
    <property type="evidence" value="ECO:0007669"/>
    <property type="project" value="TreeGrafter"/>
</dbReference>
<dbReference type="InterPro" id="IPR014710">
    <property type="entry name" value="RmlC-like_jellyroll"/>
</dbReference>
<dbReference type="Gene3D" id="2.60.120.10">
    <property type="entry name" value="Jelly Rolls"/>
    <property type="match status" value="1"/>
</dbReference>
<dbReference type="InterPro" id="IPR000595">
    <property type="entry name" value="cNMP-bd_dom"/>
</dbReference>
<proteinExistence type="predicted"/>
<dbReference type="GO" id="GO:0035725">
    <property type="term" value="P:sodium ion transmembrane transport"/>
    <property type="evidence" value="ECO:0007669"/>
    <property type="project" value="TreeGrafter"/>
</dbReference>
<evidence type="ECO:0000256" key="5">
    <source>
        <dbReference type="ARBA" id="ARBA00023065"/>
    </source>
</evidence>
<evidence type="ECO:0000256" key="6">
    <source>
        <dbReference type="ARBA" id="ARBA00023136"/>
    </source>
</evidence>
<feature type="compositionally biased region" description="Pro residues" evidence="7">
    <location>
        <begin position="1057"/>
        <end position="1067"/>
    </location>
</feature>
<keyword evidence="3 8" id="KW-0812">Transmembrane</keyword>
<dbReference type="Gene3D" id="1.10.287.70">
    <property type="match status" value="1"/>
</dbReference>
<evidence type="ECO:0000256" key="8">
    <source>
        <dbReference type="SAM" id="Phobius"/>
    </source>
</evidence>
<dbReference type="PROSITE" id="PS50042">
    <property type="entry name" value="CNMP_BINDING_3"/>
    <property type="match status" value="1"/>
</dbReference>
<feature type="domain" description="Cyclic nucleotide-binding" evidence="9">
    <location>
        <begin position="356"/>
        <end position="454"/>
    </location>
</feature>
<accession>A0A812V013</accession>
<evidence type="ECO:0000256" key="4">
    <source>
        <dbReference type="ARBA" id="ARBA00022989"/>
    </source>
</evidence>
<feature type="transmembrane region" description="Helical" evidence="8">
    <location>
        <begin position="101"/>
        <end position="122"/>
    </location>
</feature>
<sequence length="1086" mass="122943">MESEASLPAPQAFQPLHPHSAIKIGWDLTAMALIFADTIMLPLALAWEEDMNWSNFFSSLLYVNFYISLTFWAADFMVNLNTATYRKGTLVTRHVAIFMSYLRGWMMFDLLLLGFDLVYLASEANVSQEFRLVRVTRILRLLRLLRMLKLTKLNAIIEESAANSGRQWVTVVIAITNTALGMIFIAHLLTCMWYGVGRATELSRTDISSWTMRSGAEVDAIQPYIQYLHAMRWIVNTPSPPDIDPASEIERIFDILVSIFYLLVMGSAISKISGTIAELRAMNEARDRRRREVRQYLSHQHVSFELVSRIMRFVDYRLEKFSATSLDTSLISPTLQLELYVGQRSSFILELPIFKLLQECYSDVFGSVCAALEKHVYEKGEHVFVAGSWTSCLHITATGSYSYIEGYDAEGEAEDFNEIRWYGELSLYTEGSLHQSTLAAQSFAETFTLTGQALADCVKQSRGCMAMFCDFAKDFVTAMQGSKTKCGDKEQVHWAEECCKRNQHYQELYPDPKTRFKNITIPLKVKRTSSTSASEEAVLSKGSIRVSRPRLSKSSRNSRGSKGSSQESQGSVQAVEFGDNDHFEPVASVTSLLRTFSAESAETLNPGLDSYLKHLDGATMETYKLVDDLQVIIPELHAEHSPHVVFEQAAERERAESSCLSILALFKDRYDIFTQPQAPPVRLADEQWSDLQGLIAWIAPDLEQIQAVLVLLSIRALGKSKAVLQQMPRPMRRPERAVLQLMESERNVVPSVLWLSERAERYIENALEIHELFNLAQMLQGENLPANIAELRRCIEERSEDMFRFYILFLLGFMSGIAAGTGSRFMNGKNASAVISGIRLLQRLMECPPSAIYWGYLEERAEKLRLNFYTAEDLVLVRLSCLARVQEEKDYLQLRAAWDALKARERAALTDHFLADGIQEQAFILEFLPNCVANAKANNVVALTGLLGVLVDLLNNLRLSMDSMPEMEKVIPVDLSEMAEFIAVVQNRFVFLTCVSRCQLQFVGQRVILKMTGGNWGRTTDPDSDMTSLAYTLQDILQKQEVLEAYIMRREEQGTRPPKPSKPPARVPPLERTYSSSSELVRHEAF</sequence>
<comment type="caution">
    <text evidence="10">The sequence shown here is derived from an EMBL/GenBank/DDBJ whole genome shotgun (WGS) entry which is preliminary data.</text>
</comment>
<evidence type="ECO:0000313" key="10">
    <source>
        <dbReference type="EMBL" id="CAE7606186.1"/>
    </source>
</evidence>
<dbReference type="InterPro" id="IPR005821">
    <property type="entry name" value="Ion_trans_dom"/>
</dbReference>
<dbReference type="Proteomes" id="UP000604046">
    <property type="component" value="Unassembled WGS sequence"/>
</dbReference>
<keyword evidence="4 8" id="KW-1133">Transmembrane helix</keyword>
<evidence type="ECO:0000256" key="2">
    <source>
        <dbReference type="ARBA" id="ARBA00022448"/>
    </source>
</evidence>
<keyword evidence="5" id="KW-0406">Ion transport</keyword>
<protein>
    <submittedName>
        <fullName evidence="10">Eag protein</fullName>
    </submittedName>
</protein>
<keyword evidence="2" id="KW-0813">Transport</keyword>
<gene>
    <name evidence="10" type="primary">eag</name>
    <name evidence="10" type="ORF">SNAT2548_LOCUS34472</name>
</gene>
<dbReference type="SUPFAM" id="SSF51206">
    <property type="entry name" value="cAMP-binding domain-like"/>
    <property type="match status" value="1"/>
</dbReference>
<keyword evidence="6 8" id="KW-0472">Membrane</keyword>